<organism evidence="7 8">
    <name type="scientific">Lasallia pustulata</name>
    <dbReference type="NCBI Taxonomy" id="136370"/>
    <lineage>
        <taxon>Eukaryota</taxon>
        <taxon>Fungi</taxon>
        <taxon>Dikarya</taxon>
        <taxon>Ascomycota</taxon>
        <taxon>Pezizomycotina</taxon>
        <taxon>Lecanoromycetes</taxon>
        <taxon>OSLEUM clade</taxon>
        <taxon>Umbilicariomycetidae</taxon>
        <taxon>Umbilicariales</taxon>
        <taxon>Umbilicariaceae</taxon>
        <taxon>Lasallia</taxon>
    </lineage>
</organism>
<dbReference type="InterPro" id="IPR026841">
    <property type="entry name" value="Aur1/Ipt1"/>
</dbReference>
<accession>A0A5M8PSF1</accession>
<protein>
    <submittedName>
        <fullName evidence="7">Integral membrane</fullName>
    </submittedName>
</protein>
<evidence type="ECO:0000256" key="1">
    <source>
        <dbReference type="ARBA" id="ARBA00004141"/>
    </source>
</evidence>
<evidence type="ECO:0000256" key="2">
    <source>
        <dbReference type="ARBA" id="ARBA00022692"/>
    </source>
</evidence>
<dbReference type="Proteomes" id="UP000324767">
    <property type="component" value="Unassembled WGS sequence"/>
</dbReference>
<feature type="transmembrane region" description="Helical" evidence="5">
    <location>
        <begin position="436"/>
        <end position="454"/>
    </location>
</feature>
<gene>
    <name evidence="7" type="ORF">FRX48_04811</name>
</gene>
<evidence type="ECO:0000259" key="6">
    <source>
        <dbReference type="Pfam" id="PF14378"/>
    </source>
</evidence>
<dbReference type="AlphaFoldDB" id="A0A5M8PSF1"/>
<dbReference type="CDD" id="cd03386">
    <property type="entry name" value="PAP2_Aur1_like"/>
    <property type="match status" value="1"/>
</dbReference>
<dbReference type="PANTHER" id="PTHR31310:SF10">
    <property type="entry name" value="INOSITOLPHOSPHOTRANSFERASE AUR1_IPT1 DOMAIN-CONTAINING PROTEIN"/>
    <property type="match status" value="1"/>
</dbReference>
<comment type="subcellular location">
    <subcellularLocation>
        <location evidence="1">Membrane</location>
        <topology evidence="1">Multi-pass membrane protein</topology>
    </subcellularLocation>
</comment>
<dbReference type="GO" id="GO:0016020">
    <property type="term" value="C:membrane"/>
    <property type="evidence" value="ECO:0007669"/>
    <property type="project" value="UniProtKB-SubCell"/>
</dbReference>
<feature type="transmembrane region" description="Helical" evidence="5">
    <location>
        <begin position="529"/>
        <end position="551"/>
    </location>
</feature>
<evidence type="ECO:0000256" key="5">
    <source>
        <dbReference type="SAM" id="Phobius"/>
    </source>
</evidence>
<dbReference type="PANTHER" id="PTHR31310">
    <property type="match status" value="1"/>
</dbReference>
<evidence type="ECO:0000256" key="4">
    <source>
        <dbReference type="ARBA" id="ARBA00023136"/>
    </source>
</evidence>
<dbReference type="InterPro" id="IPR052185">
    <property type="entry name" value="IPC_Synthase-Related"/>
</dbReference>
<feature type="transmembrane region" description="Helical" evidence="5">
    <location>
        <begin position="557"/>
        <end position="578"/>
    </location>
</feature>
<evidence type="ECO:0000313" key="7">
    <source>
        <dbReference type="EMBL" id="KAA6411531.1"/>
    </source>
</evidence>
<comment type="caution">
    <text evidence="7">The sequence shown here is derived from an EMBL/GenBank/DDBJ whole genome shotgun (WGS) entry which is preliminary data.</text>
</comment>
<keyword evidence="2 5" id="KW-0812">Transmembrane</keyword>
<sequence length="608" mass="68836">MERYHTFPAGTRLWGEELYVQTQQSTGDWKMAIGDIRRSLVPDNSDVYCLVSCTRTSQHAAQPASSWAIAAILIPWPQWPHLFLLALWLPLPCTLHTPSSTLSNLGLAFVPELNPVEVLDPSKSVRPPPHSFSIPRRRHLHIVHGLSGPSSLPVRNSRLLSTAGRLLVTQTPRHTSQHQYHNPREPQQTKLAFRSAAMASNFTMVDEPPQWNSEPMFQLPSWAEPLIVAAILVGSMVLTRRRGFSILGNRKSHYYHSLLDEPGSAISTDDLLWYDAQDDSDPQSLGARSKHRSKQRNCCGLTIITPNSSRFSEHVHSRILQKFPFLIEMFYWIATYLFYRLTKVVSQEIFSKTGIWDVAQDHGLAVLEFEQFGSLSFLFPVTEHDFQQWFMRGHQTALTALNRAYALIHIPGTVGFIAWYYYVAPSHATFATVRRTLTLTNLLAFITFTLYPCMPPRLLPPEYGFLDSVRHDNATSIWMSGNYVNSLAAMPSMHFGYAFCIGCTMIYHSGVFRQSFEEGEARKSTGWKVFYILVGFAYPAVILVTIVATANHYWMDVLMATVVAWLAFLGNKAFLALLPMEDILLWALRVEKPIPSTGEAFRSRGGRV</sequence>
<proteinExistence type="predicted"/>
<dbReference type="Pfam" id="PF14378">
    <property type="entry name" value="PAP2_3"/>
    <property type="match status" value="1"/>
</dbReference>
<dbReference type="OrthoDB" id="2566866at2759"/>
<evidence type="ECO:0000313" key="8">
    <source>
        <dbReference type="Proteomes" id="UP000324767"/>
    </source>
</evidence>
<reference evidence="7 8" key="1">
    <citation type="submission" date="2019-09" db="EMBL/GenBank/DDBJ databases">
        <title>The hologenome of the rock-dwelling lichen Lasallia pustulata.</title>
        <authorList>
            <person name="Greshake Tzovaras B."/>
            <person name="Segers F."/>
            <person name="Bicker A."/>
            <person name="Dal Grande F."/>
            <person name="Otte J."/>
            <person name="Hankeln T."/>
            <person name="Schmitt I."/>
            <person name="Ebersberger I."/>
        </authorList>
    </citation>
    <scope>NUCLEOTIDE SEQUENCE [LARGE SCALE GENOMIC DNA]</scope>
    <source>
        <strain evidence="7">A1-1</strain>
    </source>
</reference>
<feature type="transmembrane region" description="Helical" evidence="5">
    <location>
        <begin position="488"/>
        <end position="508"/>
    </location>
</feature>
<name>A0A5M8PSF1_9LECA</name>
<keyword evidence="3 5" id="KW-1133">Transmembrane helix</keyword>
<dbReference type="EMBL" id="VXIT01000007">
    <property type="protein sequence ID" value="KAA6411531.1"/>
    <property type="molecule type" value="Genomic_DNA"/>
</dbReference>
<feature type="transmembrane region" description="Helical" evidence="5">
    <location>
        <begin position="404"/>
        <end position="424"/>
    </location>
</feature>
<evidence type="ECO:0000256" key="3">
    <source>
        <dbReference type="ARBA" id="ARBA00022989"/>
    </source>
</evidence>
<feature type="domain" description="Inositolphosphotransferase Aur1/Ipt1" evidence="6">
    <location>
        <begin position="383"/>
        <end position="510"/>
    </location>
</feature>
<keyword evidence="4 5" id="KW-0472">Membrane</keyword>